<name>A0A432W062_9GAMM</name>
<dbReference type="AlphaFoldDB" id="A0A432W062"/>
<sequence length="187" mass="21796">MDEYPMQNWQWRLLDSDELAIDLGKKVTQTLSFKRSFLRDRLPQQVSFSMDDAETFQNFADYLDSYSALSSNEQFDIALHATALVRFGKLMLPQSWYFKFGNFGGNEAWPDDYLFCSLNSGTAEADFLIIEKDERCSLCMLVDESFEVGGFKTMQRFEVTRVLNDRLQESQRHPIQRKGSFSSQQWA</sequence>
<feature type="domain" description="Cell-division protein ZapC C-terminal" evidence="1">
    <location>
        <begin position="91"/>
        <end position="171"/>
    </location>
</feature>
<dbReference type="Proteomes" id="UP000288395">
    <property type="component" value="Unassembled WGS sequence"/>
</dbReference>
<evidence type="ECO:0008006" key="5">
    <source>
        <dbReference type="Google" id="ProtNLM"/>
    </source>
</evidence>
<dbReference type="InterPro" id="IPR048373">
    <property type="entry name" value="ZapC_N"/>
</dbReference>
<evidence type="ECO:0000313" key="3">
    <source>
        <dbReference type="EMBL" id="RUO22397.1"/>
    </source>
</evidence>
<evidence type="ECO:0000259" key="1">
    <source>
        <dbReference type="Pfam" id="PF07126"/>
    </source>
</evidence>
<comment type="caution">
    <text evidence="3">The sequence shown here is derived from an EMBL/GenBank/DDBJ whole genome shotgun (WGS) entry which is preliminary data.</text>
</comment>
<proteinExistence type="predicted"/>
<accession>A0A432W062</accession>
<keyword evidence="4" id="KW-1185">Reference proteome</keyword>
<evidence type="ECO:0000259" key="2">
    <source>
        <dbReference type="Pfam" id="PF21083"/>
    </source>
</evidence>
<dbReference type="Pfam" id="PF07126">
    <property type="entry name" value="ZapC_C"/>
    <property type="match status" value="1"/>
</dbReference>
<evidence type="ECO:0000313" key="4">
    <source>
        <dbReference type="Proteomes" id="UP000288395"/>
    </source>
</evidence>
<feature type="domain" description="Cell-division protein ZapC N-terminal" evidence="2">
    <location>
        <begin position="5"/>
        <end position="89"/>
    </location>
</feature>
<protein>
    <recommendedName>
        <fullName evidence="5">Cell division protein ZapC</fullName>
    </recommendedName>
</protein>
<dbReference type="EMBL" id="PIPJ01000002">
    <property type="protein sequence ID" value="RUO22397.1"/>
    <property type="molecule type" value="Genomic_DNA"/>
</dbReference>
<gene>
    <name evidence="3" type="ORF">CWE08_04245</name>
</gene>
<reference evidence="4" key="1">
    <citation type="journal article" date="2018" name="Front. Microbiol.">
        <title>Genome-Based Analysis Reveals the Taxonomy and Diversity of the Family Idiomarinaceae.</title>
        <authorList>
            <person name="Liu Y."/>
            <person name="Lai Q."/>
            <person name="Shao Z."/>
        </authorList>
    </citation>
    <scope>NUCLEOTIDE SEQUENCE [LARGE SCALE GENOMIC DNA]</scope>
    <source>
        <strain evidence="4">GBPy7</strain>
    </source>
</reference>
<dbReference type="InterPro" id="IPR048372">
    <property type="entry name" value="ZapC_C"/>
</dbReference>
<dbReference type="Pfam" id="PF21083">
    <property type="entry name" value="ZapC_N"/>
    <property type="match status" value="1"/>
</dbReference>
<organism evidence="3 4">
    <name type="scientific">Aliidiomarina iranensis</name>
    <dbReference type="NCBI Taxonomy" id="1434071"/>
    <lineage>
        <taxon>Bacteria</taxon>
        <taxon>Pseudomonadati</taxon>
        <taxon>Pseudomonadota</taxon>
        <taxon>Gammaproteobacteria</taxon>
        <taxon>Alteromonadales</taxon>
        <taxon>Idiomarinaceae</taxon>
        <taxon>Aliidiomarina</taxon>
    </lineage>
</organism>